<keyword evidence="4" id="KW-1185">Reference proteome</keyword>
<proteinExistence type="predicted"/>
<dbReference type="PANTHER" id="PTHR16026">
    <property type="entry name" value="CARTILAGE ACIDIC PROTEIN 1"/>
    <property type="match status" value="1"/>
</dbReference>
<dbReference type="PANTHER" id="PTHR16026:SF0">
    <property type="entry name" value="CARTILAGE ACIDIC PROTEIN 1"/>
    <property type="match status" value="1"/>
</dbReference>
<dbReference type="InterPro" id="IPR011519">
    <property type="entry name" value="UnbV_ASPIC"/>
</dbReference>
<protein>
    <recommendedName>
        <fullName evidence="2">ASPIC/UnbV domain-containing protein</fullName>
    </recommendedName>
</protein>
<dbReference type="EMBL" id="JAASQL010000007">
    <property type="protein sequence ID" value="NIJ46520.1"/>
    <property type="molecule type" value="Genomic_DNA"/>
</dbReference>
<reference evidence="3 4" key="1">
    <citation type="submission" date="2020-03" db="EMBL/GenBank/DDBJ databases">
        <title>Genomic Encyclopedia of Type Strains, Phase IV (KMG-IV): sequencing the most valuable type-strain genomes for metagenomic binning, comparative biology and taxonomic classification.</title>
        <authorList>
            <person name="Goeker M."/>
        </authorList>
    </citation>
    <scope>NUCLEOTIDE SEQUENCE [LARGE SCALE GENOMIC DNA]</scope>
    <source>
        <strain evidence="3 4">DSM 101599</strain>
    </source>
</reference>
<evidence type="ECO:0000313" key="3">
    <source>
        <dbReference type="EMBL" id="NIJ46520.1"/>
    </source>
</evidence>
<dbReference type="SUPFAM" id="SSF69318">
    <property type="entry name" value="Integrin alpha N-terminal domain"/>
    <property type="match status" value="3"/>
</dbReference>
<dbReference type="Proteomes" id="UP000745859">
    <property type="component" value="Unassembled WGS sequence"/>
</dbReference>
<name>A0ABX0UF78_9FLAO</name>
<dbReference type="InterPro" id="IPR028994">
    <property type="entry name" value="Integrin_alpha_N"/>
</dbReference>
<dbReference type="InterPro" id="IPR027039">
    <property type="entry name" value="Crtac1"/>
</dbReference>
<dbReference type="InterPro" id="IPR013517">
    <property type="entry name" value="FG-GAP"/>
</dbReference>
<accession>A0ABX0UF78</accession>
<evidence type="ECO:0000256" key="1">
    <source>
        <dbReference type="ARBA" id="ARBA00022729"/>
    </source>
</evidence>
<keyword evidence="1" id="KW-0732">Signal</keyword>
<feature type="domain" description="ASPIC/UnbV" evidence="2">
    <location>
        <begin position="534"/>
        <end position="602"/>
    </location>
</feature>
<gene>
    <name evidence="3" type="ORF">FHR24_003008</name>
</gene>
<dbReference type="Gene3D" id="2.130.10.130">
    <property type="entry name" value="Integrin alpha, N-terminal"/>
    <property type="match status" value="4"/>
</dbReference>
<organism evidence="3 4">
    <name type="scientific">Wenyingzhuangia heitensis</name>
    <dbReference type="NCBI Taxonomy" id="1487859"/>
    <lineage>
        <taxon>Bacteria</taxon>
        <taxon>Pseudomonadati</taxon>
        <taxon>Bacteroidota</taxon>
        <taxon>Flavobacteriia</taxon>
        <taxon>Flavobacteriales</taxon>
        <taxon>Flavobacteriaceae</taxon>
        <taxon>Wenyingzhuangia</taxon>
    </lineage>
</organism>
<evidence type="ECO:0000313" key="4">
    <source>
        <dbReference type="Proteomes" id="UP000745859"/>
    </source>
</evidence>
<dbReference type="RefSeq" id="WP_167190778.1">
    <property type="nucleotide sequence ID" value="NZ_JAASQL010000007.1"/>
</dbReference>
<evidence type="ECO:0000259" key="2">
    <source>
        <dbReference type="Pfam" id="PF07593"/>
    </source>
</evidence>
<dbReference type="Pfam" id="PF07593">
    <property type="entry name" value="UnbV_ASPIC"/>
    <property type="match status" value="1"/>
</dbReference>
<sequence length="1107" mass="124609">MNKTIIYLLSFIILSTTISCKKETKSHVEKTTQKLFEKISSQKSGVKFINHLEETLDNNYYQYNYTYIGGGVATADFNNDGFIDLFFTSNANPNKIYINKGNLNFKDITASSGIKHIPGFNTGVTIADVNNDGFLDIYVCRGGAKNNNNQFENLLYINNGDLTFSEKAKEYGLNDNNRSINAIFFDFDNDNDLDVYISNTPDITSKTKVIDIKSIQNDPNTIAQKGSDQLYENDGNGHFTNISKKAGIHPDLGFGLNPIVIDTNNDSYLDIYVSNDFNSPDLAYINNGNGTFTEKSEQIVKHTAFNSMGSDVADMNNDGFFDFMTLDMNPENYIRSKTTMGMVSIEQFDLMVKKGYHYQYMHNMLQLNNGNGTFSEISQLAGISNTDWSWSILSADFDLDGFNDIYVTNGVYRDVIDKDKNNEILQILRQNNRKPTREDFLKYAKMLPQQKLKNYFFKNNGDLTFTNTSNHWNESHPTFSNGAAYADLDNDGDLDLIVNNINEEATLLKNNAIELKTGNYLQLKFKGPEDNKFGIGTKIVATLNDKTKISRQLINTRGFLSSVSNKLHVGFPTDKSIHQLQIIWQDGKTQTLKNVASNQLITINYLDAEEFTNSKENSIKKIFTSTKSNLNHTEKIYNDYNQQVLLPHKLSQTGPSVAKTDINKDGIDDIYIGGAHSYAGKIYLGQKDGSYTPTTNTAFELDKRYEDVGACFFDADNDGDDDLYVISGSYEFVKKPKLLIDRLYLNNGKGKFTKAKNSLPIFSANGSVVTSADFDNDGDLDLFIGGRVTPGKYPYAEQSYLLTNNKGKFTIATSNLAPELSHIGMVTDAVWFDINKDQNLDLIVCGEWMGIQVFINEHNKLVKSSNYKILNTSVGWWNKLLIADIDHDGDDDIVAGNLGLNYKFHATKEKPFHIYTKDFDFNGVEDIFLAKNYHEKLVPIRGKGCTAQQMPHLKNKIKTYTGFANLDIKEIVGPGIKSALHYEATEFRSGIFKQNSTGTFYFEAFTNQVQQSPINSILYADFDHDGINDLLLAGNNYMSEVETTRADSGTGCYLKGNNNGIFEFVNSIDSGFFADKDVRNMVLLNNQKFKNVLVINNNNQHNLFKVQ</sequence>
<dbReference type="PROSITE" id="PS51257">
    <property type="entry name" value="PROKAR_LIPOPROTEIN"/>
    <property type="match status" value="1"/>
</dbReference>
<dbReference type="Pfam" id="PF13517">
    <property type="entry name" value="FG-GAP_3"/>
    <property type="match status" value="7"/>
</dbReference>
<comment type="caution">
    <text evidence="3">The sequence shown here is derived from an EMBL/GenBank/DDBJ whole genome shotgun (WGS) entry which is preliminary data.</text>
</comment>